<evidence type="ECO:0000313" key="5">
    <source>
        <dbReference type="EMBL" id="EZG79938.1"/>
    </source>
</evidence>
<gene>
    <name evidence="5" type="ORF">GNI_023630</name>
</gene>
<dbReference type="SUPFAM" id="SSF55816">
    <property type="entry name" value="5'-nucleotidase (syn. UDP-sugar hydrolase), C-terminal domain"/>
    <property type="match status" value="1"/>
</dbReference>
<feature type="domain" description="Calcineurin-like phosphoesterase" evidence="3">
    <location>
        <begin position="177"/>
        <end position="398"/>
    </location>
</feature>
<feature type="domain" description="5'-Nucleotidase C-terminal" evidence="4">
    <location>
        <begin position="488"/>
        <end position="675"/>
    </location>
</feature>
<comment type="caution">
    <text evidence="5">The sequence shown here is derived from an EMBL/GenBank/DDBJ whole genome shotgun (WGS) entry which is preliminary data.</text>
</comment>
<dbReference type="AlphaFoldDB" id="A0A023BBK3"/>
<dbReference type="VEuPathDB" id="CryptoDB:GNI_023630"/>
<dbReference type="InterPro" id="IPR029052">
    <property type="entry name" value="Metallo-depent_PP-like"/>
</dbReference>
<organism evidence="5 6">
    <name type="scientific">Gregarina niphandrodes</name>
    <name type="common">Septate eugregarine</name>
    <dbReference type="NCBI Taxonomy" id="110365"/>
    <lineage>
        <taxon>Eukaryota</taxon>
        <taxon>Sar</taxon>
        <taxon>Alveolata</taxon>
        <taxon>Apicomplexa</taxon>
        <taxon>Conoidasida</taxon>
        <taxon>Gregarinasina</taxon>
        <taxon>Eugregarinorida</taxon>
        <taxon>Gregarinidae</taxon>
        <taxon>Gregarina</taxon>
    </lineage>
</organism>
<dbReference type="Gene3D" id="3.60.21.10">
    <property type="match status" value="1"/>
</dbReference>
<dbReference type="PANTHER" id="PTHR11575:SF24">
    <property type="entry name" value="5'-NUCLEOTIDASE"/>
    <property type="match status" value="1"/>
</dbReference>
<dbReference type="InterPro" id="IPR006179">
    <property type="entry name" value="5_nucleotidase/apyrase"/>
</dbReference>
<dbReference type="OrthoDB" id="10252235at2759"/>
<dbReference type="RefSeq" id="XP_011134357.1">
    <property type="nucleotide sequence ID" value="XM_011136055.1"/>
</dbReference>
<comment type="similarity">
    <text evidence="1">Belongs to the 5'-nucleotidase family.</text>
</comment>
<dbReference type="PANTHER" id="PTHR11575">
    <property type="entry name" value="5'-NUCLEOTIDASE-RELATED"/>
    <property type="match status" value="1"/>
</dbReference>
<dbReference type="SUPFAM" id="SSF56300">
    <property type="entry name" value="Metallo-dependent phosphatases"/>
    <property type="match status" value="1"/>
</dbReference>
<dbReference type="Pfam" id="PF00149">
    <property type="entry name" value="Metallophos"/>
    <property type="match status" value="1"/>
</dbReference>
<evidence type="ECO:0000256" key="1">
    <source>
        <dbReference type="ARBA" id="ARBA00006654"/>
    </source>
</evidence>
<dbReference type="Proteomes" id="UP000019763">
    <property type="component" value="Unassembled WGS sequence"/>
</dbReference>
<sequence>MGSRAQADMSLYSRSLSGLLPRAFNERIVELRARPKSLSLQPVADATNVQPEELVTLKFYLKDNLIEDSLEEENLAFLPDQVLARVSVEFGEDLELVSTSYDVETSSLTVQVRTADDIVAGSHPVTVNYRQRACVSNACASNADEASSEDEGTERLVKAVAHVHADSEVEELHVFEFNDIHGRIGSAVEGANAQGLIFAGKLLAEMDGKDAVLLSAGDNIGASVFASAMNNDTPLVRLETLVGLQASVVGNHEYDQGWAALQTRLVEEWEGMPMLAGNVKLRSDGSVSLPLSTVVTSSGGDYKVCVSGVVTTETPSMVSPAGIADLDFQDAAETIKAAERVKDATCDASILLVHQGAPQDDPENTYMDDVLAGDSEFARVVSAGASFDAILSGHTHHYYQYLKEREGALVQPIIQTGCYAARIGHITLTFNKADRKLTQVASELIVVDPATEAENLPGWLEKYPELVEIRAMLDEAFTKADEAGNEQVGTVDGAIPNDMDRSHESPLADLVADGLRYVCQIAADNNAAESGTQSEIVQAAFMNPGGVRVPIDYKDDGVVTYRDVFNVLPFANTIVCGNMTPQAIYDTLEYQWNTLPHGTDGQTAGRERNPLILGVSGLVYEYDVSKPEEQRVVSVLLVNNATGMTTKLDRTDDTTQVLVATNDFLAAGGDSFLAVARTKAEDWRQSGYSDSESLVKYIQDHSPVQSVFQPRSTPSGWQDVTDTVAITAGCTSDRFVLSVNSPDADLDTARVFLSNHDDPASNDNLLAVTPIGQNQPSTFYVSGLYQNNVTVSVFSELFSGNPIPQGVSANFEALCATPTNQANGVHSLTAAALTLTILAVSCM</sequence>
<accession>A0A023BBK3</accession>
<evidence type="ECO:0000313" key="6">
    <source>
        <dbReference type="Proteomes" id="UP000019763"/>
    </source>
</evidence>
<dbReference type="PRINTS" id="PR01607">
    <property type="entry name" value="APYRASEFAMLY"/>
</dbReference>
<keyword evidence="6" id="KW-1185">Reference proteome</keyword>
<dbReference type="GeneID" id="22911085"/>
<name>A0A023BBK3_GRENI</name>
<proteinExistence type="inferred from homology"/>
<dbReference type="GO" id="GO:0009166">
    <property type="term" value="P:nucleotide catabolic process"/>
    <property type="evidence" value="ECO:0007669"/>
    <property type="project" value="InterPro"/>
</dbReference>
<reference evidence="5" key="1">
    <citation type="submission" date="2013-12" db="EMBL/GenBank/DDBJ databases">
        <authorList>
            <person name="Omoto C.K."/>
            <person name="Sibley D."/>
            <person name="Venepally P."/>
            <person name="Hadjithomas M."/>
            <person name="Karamycheva S."/>
            <person name="Brunk B."/>
            <person name="Roos D."/>
            <person name="Caler E."/>
            <person name="Lorenzi H."/>
        </authorList>
    </citation>
    <scope>NUCLEOTIDE SEQUENCE</scope>
</reference>
<dbReference type="eggNOG" id="KOG4419">
    <property type="taxonomic scope" value="Eukaryota"/>
</dbReference>
<dbReference type="Pfam" id="PF02872">
    <property type="entry name" value="5_nucleotid_C"/>
    <property type="match status" value="1"/>
</dbReference>
<dbReference type="InterPro" id="IPR008334">
    <property type="entry name" value="5'-Nucleotdase_C"/>
</dbReference>
<dbReference type="InterPro" id="IPR036907">
    <property type="entry name" value="5'-Nucleotdase_C_sf"/>
</dbReference>
<evidence type="ECO:0000259" key="3">
    <source>
        <dbReference type="Pfam" id="PF00149"/>
    </source>
</evidence>
<dbReference type="EC" id="3.1.3.5" evidence="5"/>
<protein>
    <submittedName>
        <fullName evidence="5">5'-nucleotidase domain protein</fullName>
        <ecNumber evidence="5">3.1.3.5</ecNumber>
    </submittedName>
</protein>
<keyword evidence="2" id="KW-0732">Signal</keyword>
<dbReference type="EMBL" id="AFNH02000175">
    <property type="protein sequence ID" value="EZG79938.1"/>
    <property type="molecule type" value="Genomic_DNA"/>
</dbReference>
<evidence type="ECO:0000256" key="2">
    <source>
        <dbReference type="ARBA" id="ARBA00022729"/>
    </source>
</evidence>
<dbReference type="GO" id="GO:0008253">
    <property type="term" value="F:5'-nucleotidase activity"/>
    <property type="evidence" value="ECO:0007669"/>
    <property type="project" value="UniProtKB-EC"/>
</dbReference>
<dbReference type="GO" id="GO:0008768">
    <property type="term" value="F:UDP-sugar diphosphatase activity"/>
    <property type="evidence" value="ECO:0007669"/>
    <property type="project" value="TreeGrafter"/>
</dbReference>
<evidence type="ECO:0000259" key="4">
    <source>
        <dbReference type="Pfam" id="PF02872"/>
    </source>
</evidence>
<keyword evidence="5" id="KW-0378">Hydrolase</keyword>
<dbReference type="Gene3D" id="3.90.780.10">
    <property type="entry name" value="5'-Nucleotidase, C-terminal domain"/>
    <property type="match status" value="1"/>
</dbReference>
<dbReference type="InterPro" id="IPR004843">
    <property type="entry name" value="Calcineurin-like_PHP"/>
</dbReference>